<dbReference type="SUPFAM" id="SSF52540">
    <property type="entry name" value="P-loop containing nucleoside triphosphate hydrolases"/>
    <property type="match status" value="1"/>
</dbReference>
<reference evidence="2 3" key="1">
    <citation type="submission" date="2020-08" db="EMBL/GenBank/DDBJ databases">
        <title>Functional genomics of gut bacteria from endangered species of beetles.</title>
        <authorList>
            <person name="Carlos-Shanley C."/>
        </authorList>
    </citation>
    <scope>NUCLEOTIDE SEQUENCE [LARGE SCALE GENOMIC DNA]</scope>
    <source>
        <strain evidence="2 3">S00070</strain>
    </source>
</reference>
<dbReference type="Proteomes" id="UP000524404">
    <property type="component" value="Unassembled WGS sequence"/>
</dbReference>
<protein>
    <submittedName>
        <fullName evidence="2">Chromosome partitioning protein</fullName>
    </submittedName>
</protein>
<dbReference type="Gene3D" id="3.40.50.300">
    <property type="entry name" value="P-loop containing nucleotide triphosphate hydrolases"/>
    <property type="match status" value="1"/>
</dbReference>
<evidence type="ECO:0000313" key="3">
    <source>
        <dbReference type="Proteomes" id="UP000524404"/>
    </source>
</evidence>
<dbReference type="Pfam" id="PF13614">
    <property type="entry name" value="AAA_31"/>
    <property type="match status" value="1"/>
</dbReference>
<feature type="domain" description="AAA" evidence="1">
    <location>
        <begin position="69"/>
        <end position="240"/>
    </location>
</feature>
<dbReference type="EMBL" id="JACHKT010000014">
    <property type="protein sequence ID" value="MBB6003522.1"/>
    <property type="molecule type" value="Genomic_DNA"/>
</dbReference>
<dbReference type="InterPro" id="IPR027417">
    <property type="entry name" value="P-loop_NTPase"/>
</dbReference>
<comment type="caution">
    <text evidence="2">The sequence shown here is derived from an EMBL/GenBank/DDBJ whole genome shotgun (WGS) entry which is preliminary data.</text>
</comment>
<dbReference type="FunFam" id="3.40.50.300:FF:000285">
    <property type="entry name" value="Sporulation initiation inhibitor Soj"/>
    <property type="match status" value="1"/>
</dbReference>
<dbReference type="PANTHER" id="PTHR13696:SF99">
    <property type="entry name" value="COBYRINIC ACID AC-DIAMIDE SYNTHASE"/>
    <property type="match status" value="1"/>
</dbReference>
<organism evidence="2 3">
    <name type="scientific">Arcicella rosea</name>
    <dbReference type="NCBI Taxonomy" id="502909"/>
    <lineage>
        <taxon>Bacteria</taxon>
        <taxon>Pseudomonadati</taxon>
        <taxon>Bacteroidota</taxon>
        <taxon>Cytophagia</taxon>
        <taxon>Cytophagales</taxon>
        <taxon>Flectobacillaceae</taxon>
        <taxon>Arcicella</taxon>
    </lineage>
</organism>
<dbReference type="CDD" id="cd02042">
    <property type="entry name" value="ParAB_family"/>
    <property type="match status" value="1"/>
</dbReference>
<evidence type="ECO:0000259" key="1">
    <source>
        <dbReference type="Pfam" id="PF13614"/>
    </source>
</evidence>
<name>A0A841EJ46_9BACT</name>
<dbReference type="AlphaFoldDB" id="A0A841EJ46"/>
<keyword evidence="3" id="KW-1185">Reference proteome</keyword>
<dbReference type="PANTHER" id="PTHR13696">
    <property type="entry name" value="P-LOOP CONTAINING NUCLEOSIDE TRIPHOSPHATE HYDROLASE"/>
    <property type="match status" value="1"/>
</dbReference>
<dbReference type="InterPro" id="IPR050678">
    <property type="entry name" value="DNA_Partitioning_ATPase"/>
</dbReference>
<dbReference type="InterPro" id="IPR025669">
    <property type="entry name" value="AAA_dom"/>
</dbReference>
<gene>
    <name evidence="2" type="ORF">HNP25_002180</name>
</gene>
<accession>A0A841EJ46</accession>
<sequence>MLTQELLLRFLRRRNAISVATLEREAGLAKDTLAKALKGERNLSEKHLELLLPVVTSYGFSIDLYEKARVVSVINHKGGVGKTTTTGYLGEAIAKKGFKVLIIDLDPQGNLSQIFDVQIRDEQQVYTSLVKLADLPIYNIGENLDIAPSDIELAKAETELVNKVGGEQRLKILIARLSQNYDFILIDCPPSLNILTMSAMQASNSCLITLLPEMSALKGLNTLLERISEARQIFNPALQVDGIVFTMVRKNTVHDGIKETVRSIFPHTKVFDKEIKHLIAFQKAQIEQIPIRTFDKDSEAAKCYEEFCDEYLSLF</sequence>
<dbReference type="RefSeq" id="WP_184134037.1">
    <property type="nucleotide sequence ID" value="NZ_JACHKT010000014.1"/>
</dbReference>
<proteinExistence type="predicted"/>
<evidence type="ECO:0000313" key="2">
    <source>
        <dbReference type="EMBL" id="MBB6003522.1"/>
    </source>
</evidence>